<dbReference type="STRING" id="871963.Desdi_3356"/>
<dbReference type="eggNOG" id="ENOG5032SGE">
    <property type="taxonomic scope" value="Bacteria"/>
</dbReference>
<dbReference type="EMBL" id="CP003344">
    <property type="protein sequence ID" value="AGA70748.1"/>
    <property type="molecule type" value="Genomic_DNA"/>
</dbReference>
<accession>L0FCS0</accession>
<dbReference type="HOGENOM" id="CLU_080981_1_0_9"/>
<dbReference type="InterPro" id="IPR024523">
    <property type="entry name" value="DUF3793"/>
</dbReference>
<organism evidence="1 2">
    <name type="scientific">Desulfitobacterium dichloroeliminans (strain LMG P-21439 / DCA1)</name>
    <dbReference type="NCBI Taxonomy" id="871963"/>
    <lineage>
        <taxon>Bacteria</taxon>
        <taxon>Bacillati</taxon>
        <taxon>Bacillota</taxon>
        <taxon>Clostridia</taxon>
        <taxon>Eubacteriales</taxon>
        <taxon>Desulfitobacteriaceae</taxon>
        <taxon>Desulfitobacterium</taxon>
    </lineage>
</organism>
<evidence type="ECO:0008006" key="3">
    <source>
        <dbReference type="Google" id="ProtNLM"/>
    </source>
</evidence>
<sequence>MGSRSIMEFFQVLDELNDKEFLLYKIKYYAAPTIAGIKPSTLMAFTNLKRNTYALWEYYKDEVCAPLGIRYYELWQKRDRIFVLFYKDEVLVEYLSGRENRKFLQGLGYNGTKALEDDLVMLEKRYQISCPHELGLFLGYPLKDVITFMEDKGEPCLASKYWKVYRDIEKALQTFNAYDKEREKVIETVMSVGI</sequence>
<dbReference type="OrthoDB" id="5393676at2"/>
<keyword evidence="2" id="KW-1185">Reference proteome</keyword>
<gene>
    <name evidence="1" type="ordered locus">Desdi_3356</name>
</gene>
<dbReference type="Proteomes" id="UP000010797">
    <property type="component" value="Chromosome"/>
</dbReference>
<protein>
    <recommendedName>
        <fullName evidence="3">DUF3793 family protein</fullName>
    </recommendedName>
</protein>
<evidence type="ECO:0000313" key="2">
    <source>
        <dbReference type="Proteomes" id="UP000010797"/>
    </source>
</evidence>
<evidence type="ECO:0000313" key="1">
    <source>
        <dbReference type="EMBL" id="AGA70748.1"/>
    </source>
</evidence>
<proteinExistence type="predicted"/>
<dbReference type="KEGG" id="ddl:Desdi_3356"/>
<dbReference type="Pfam" id="PF12672">
    <property type="entry name" value="DUF3793"/>
    <property type="match status" value="1"/>
</dbReference>
<dbReference type="RefSeq" id="WP_015263707.1">
    <property type="nucleotide sequence ID" value="NC_019903.1"/>
</dbReference>
<reference evidence="2" key="1">
    <citation type="submission" date="2012-02" db="EMBL/GenBank/DDBJ databases">
        <title>Complete sequence of Desulfitobacterium dichloroeliminans LMG P-21439.</title>
        <authorList>
            <person name="Lucas S."/>
            <person name="Han J."/>
            <person name="Lapidus A."/>
            <person name="Cheng J.-F."/>
            <person name="Goodwin L."/>
            <person name="Pitluck S."/>
            <person name="Peters L."/>
            <person name="Ovchinnikova G."/>
            <person name="Teshima H."/>
            <person name="Detter J.C."/>
            <person name="Han C."/>
            <person name="Tapia R."/>
            <person name="Land M."/>
            <person name="Hauser L."/>
            <person name="Kyrpides N."/>
            <person name="Ivanova N."/>
            <person name="Pagani I."/>
            <person name="Kruse T."/>
            <person name="de Vos W.M."/>
            <person name="Boon N."/>
            <person name="Smidt H."/>
            <person name="Woyke T."/>
        </authorList>
    </citation>
    <scope>NUCLEOTIDE SEQUENCE [LARGE SCALE GENOMIC DNA]</scope>
    <source>
        <strain evidence="2">LMG P-21439 / DCA1</strain>
    </source>
</reference>
<dbReference type="AlphaFoldDB" id="L0FCS0"/>
<name>L0FCS0_DESDL</name>